<comment type="caution">
    <text evidence="9">The sequence shown here is derived from an EMBL/GenBank/DDBJ whole genome shotgun (WGS) entry which is preliminary data.</text>
</comment>
<feature type="binding site" evidence="5">
    <location>
        <begin position="157"/>
        <end position="160"/>
    </location>
    <ligand>
        <name>FAD</name>
        <dbReference type="ChEBI" id="CHEBI:57692"/>
    </ligand>
</feature>
<evidence type="ECO:0000256" key="2">
    <source>
        <dbReference type="ARBA" id="ARBA00010790"/>
    </source>
</evidence>
<evidence type="ECO:0000259" key="8">
    <source>
        <dbReference type="PROSITE" id="PS00624"/>
    </source>
</evidence>
<dbReference type="InterPro" id="IPR000172">
    <property type="entry name" value="GMC_OxRdtase_N"/>
</dbReference>
<keyword evidence="3 6" id="KW-0285">Flavoprotein</keyword>
<dbReference type="NCBIfam" id="TIGR01409">
    <property type="entry name" value="TAT_signal_seq"/>
    <property type="match status" value="1"/>
</dbReference>
<dbReference type="SUPFAM" id="SSF51905">
    <property type="entry name" value="FAD/NAD(P)-binding domain"/>
    <property type="match status" value="1"/>
</dbReference>
<comment type="cofactor">
    <cofactor evidence="1 5">
        <name>FAD</name>
        <dbReference type="ChEBI" id="CHEBI:57692"/>
    </cofactor>
</comment>
<dbReference type="GO" id="GO:0050660">
    <property type="term" value="F:flavin adenine dinucleotide binding"/>
    <property type="evidence" value="ECO:0007669"/>
    <property type="project" value="InterPro"/>
</dbReference>
<evidence type="ECO:0000256" key="5">
    <source>
        <dbReference type="PIRSR" id="PIRSR000137-2"/>
    </source>
</evidence>
<evidence type="ECO:0000256" key="6">
    <source>
        <dbReference type="RuleBase" id="RU003968"/>
    </source>
</evidence>
<evidence type="ECO:0000256" key="4">
    <source>
        <dbReference type="ARBA" id="ARBA00022827"/>
    </source>
</evidence>
<dbReference type="InterPro" id="IPR036188">
    <property type="entry name" value="FAD/NAD-bd_sf"/>
</dbReference>
<dbReference type="InterPro" id="IPR012132">
    <property type="entry name" value="GMC_OxRdtase"/>
</dbReference>
<dbReference type="GO" id="GO:0016614">
    <property type="term" value="F:oxidoreductase activity, acting on CH-OH group of donors"/>
    <property type="evidence" value="ECO:0007669"/>
    <property type="project" value="InterPro"/>
</dbReference>
<comment type="similarity">
    <text evidence="2 6">Belongs to the GMC oxidoreductase family.</text>
</comment>
<feature type="binding site" evidence="5">
    <location>
        <position position="290"/>
    </location>
    <ligand>
        <name>FAD</name>
        <dbReference type="ChEBI" id="CHEBI:57692"/>
    </ligand>
</feature>
<keyword evidence="10" id="KW-1185">Reference proteome</keyword>
<dbReference type="PIRSF" id="PIRSF000137">
    <property type="entry name" value="Alcohol_oxidase"/>
    <property type="match status" value="1"/>
</dbReference>
<dbReference type="PROSITE" id="PS51318">
    <property type="entry name" value="TAT"/>
    <property type="match status" value="1"/>
</dbReference>
<gene>
    <name evidence="9" type="ORF">C7389_12751</name>
</gene>
<feature type="binding site" evidence="5">
    <location>
        <position position="549"/>
    </location>
    <ligand>
        <name>FAD</name>
        <dbReference type="ChEBI" id="CHEBI:57692"/>
    </ligand>
</feature>
<dbReference type="OrthoDB" id="9785276at2"/>
<protein>
    <submittedName>
        <fullName evidence="9">Choline dehydrogenase</fullName>
    </submittedName>
</protein>
<organism evidence="9 10">
    <name type="scientific">Azoarcus indigens</name>
    <dbReference type="NCBI Taxonomy" id="29545"/>
    <lineage>
        <taxon>Bacteria</taxon>
        <taxon>Pseudomonadati</taxon>
        <taxon>Pseudomonadota</taxon>
        <taxon>Betaproteobacteria</taxon>
        <taxon>Rhodocyclales</taxon>
        <taxon>Zoogloeaceae</taxon>
        <taxon>Azoarcus</taxon>
    </lineage>
</organism>
<feature type="binding site" evidence="5">
    <location>
        <position position="149"/>
    </location>
    <ligand>
        <name>FAD</name>
        <dbReference type="ChEBI" id="CHEBI:57692"/>
    </ligand>
</feature>
<dbReference type="SUPFAM" id="SSF54373">
    <property type="entry name" value="FAD-linked reductases, C-terminal domain"/>
    <property type="match status" value="1"/>
</dbReference>
<dbReference type="InterPro" id="IPR006311">
    <property type="entry name" value="TAT_signal"/>
</dbReference>
<dbReference type="InterPro" id="IPR007867">
    <property type="entry name" value="GMC_OxRtase_C"/>
</dbReference>
<accession>A0A4V3BLE7</accession>
<feature type="domain" description="Glucose-methanol-choline oxidoreductase N-terminal" evidence="7">
    <location>
        <begin position="147"/>
        <end position="170"/>
    </location>
</feature>
<evidence type="ECO:0000313" key="9">
    <source>
        <dbReference type="EMBL" id="TDN46122.1"/>
    </source>
</evidence>
<feature type="binding site" evidence="5">
    <location>
        <position position="515"/>
    </location>
    <ligand>
        <name>substrate</name>
    </ligand>
</feature>
<dbReference type="Pfam" id="PF00732">
    <property type="entry name" value="GMC_oxred_N"/>
    <property type="match status" value="1"/>
</dbReference>
<dbReference type="Proteomes" id="UP000295129">
    <property type="component" value="Unassembled WGS sequence"/>
</dbReference>
<dbReference type="PROSITE" id="PS00624">
    <property type="entry name" value="GMC_OXRED_2"/>
    <property type="match status" value="1"/>
</dbReference>
<dbReference type="PANTHER" id="PTHR11552:SF147">
    <property type="entry name" value="CHOLINE DEHYDROGENASE, MITOCHONDRIAL"/>
    <property type="match status" value="1"/>
</dbReference>
<evidence type="ECO:0000259" key="7">
    <source>
        <dbReference type="PROSITE" id="PS00623"/>
    </source>
</evidence>
<evidence type="ECO:0000313" key="10">
    <source>
        <dbReference type="Proteomes" id="UP000295129"/>
    </source>
</evidence>
<dbReference type="Pfam" id="PF05199">
    <property type="entry name" value="GMC_oxred_C"/>
    <property type="match status" value="1"/>
</dbReference>
<dbReference type="AlphaFoldDB" id="A0A4V3BLE7"/>
<sequence>MDKENKSRLELNEEVNRLESALMRGRGDRRQFLKAATAAGYSMAAATSMMAFADRAFAQQSANRAALTAEYDFIVCGAGSAGCAVARRLADNPNVRVLLLEAGGSDNVPQVMDGTRWPENIGSERDWAFKGQPTPTLNGRTPPFPMGKVLGGGSSVNGLVWARGHKNDWDMWAEVSGEKAWSYESVLGIYRRIEDWQGPADPKRRGKGGEVYLSLPEAPINPVAPALIEAAGDFGMPKVVDLNGEIMEGEGGAGMPNLIVKNGRRVSMAVAYIHPIMDRSNITVLLGAHVNRLKFKGKRVTGVEFVHEGKVHTIAAKHEVILSTGAINTPRILMISGVGPEKELKKHGIPVVQKLEGVGQNFQDHILLGGCMWEYFTPEPGRNNSAEFTFFWKSDSSLRTPDLQPFLEEFPYTSEVTREQYTIPKAAWVLAAAIVQPTSRGHMTISGPRPQDPPLIYPNFLSTEQDIKALTRSVEICRELGNSKHLKPYAKREIMPGELKGKELERFIRNAAGTYFHETCTCKMGRDEMSVVDGKLRVYGLEGLRIADGSIMPAITTGNTMAPCVVIGERCAEELKQQYRI</sequence>
<evidence type="ECO:0000256" key="3">
    <source>
        <dbReference type="ARBA" id="ARBA00022630"/>
    </source>
</evidence>
<keyword evidence="4 5" id="KW-0274">FAD</keyword>
<dbReference type="Gene3D" id="3.50.50.60">
    <property type="entry name" value="FAD/NAD(P)-binding domain"/>
    <property type="match status" value="1"/>
</dbReference>
<evidence type="ECO:0000256" key="1">
    <source>
        <dbReference type="ARBA" id="ARBA00001974"/>
    </source>
</evidence>
<name>A0A4V3BLE7_9RHOO</name>
<dbReference type="PANTHER" id="PTHR11552">
    <property type="entry name" value="GLUCOSE-METHANOL-CHOLINE GMC OXIDOREDUCTASE"/>
    <property type="match status" value="1"/>
</dbReference>
<dbReference type="RefSeq" id="WP_133594759.1">
    <property type="nucleotide sequence ID" value="NZ_SNVV01000027.1"/>
</dbReference>
<dbReference type="EMBL" id="SNVV01000027">
    <property type="protein sequence ID" value="TDN46122.1"/>
    <property type="molecule type" value="Genomic_DNA"/>
</dbReference>
<reference evidence="9 10" key="1">
    <citation type="submission" date="2019-03" db="EMBL/GenBank/DDBJ databases">
        <title>Genomic Encyclopedia of Type Strains, Phase IV (KMG-IV): sequencing the most valuable type-strain genomes for metagenomic binning, comparative biology and taxonomic classification.</title>
        <authorList>
            <person name="Goeker M."/>
        </authorList>
    </citation>
    <scope>NUCLEOTIDE SEQUENCE [LARGE SCALE GENOMIC DNA]</scope>
    <source>
        <strain evidence="9 10">DSM 12121</strain>
    </source>
</reference>
<dbReference type="PROSITE" id="PS00623">
    <property type="entry name" value="GMC_OXRED_1"/>
    <property type="match status" value="1"/>
</dbReference>
<proteinExistence type="inferred from homology"/>
<dbReference type="Gene3D" id="3.30.560.10">
    <property type="entry name" value="Glucose Oxidase, domain 3"/>
    <property type="match status" value="1"/>
</dbReference>
<feature type="domain" description="Glucose-methanol-choline oxidoreductase N-terminal" evidence="8">
    <location>
        <begin position="325"/>
        <end position="339"/>
    </location>
</feature>
<dbReference type="InterPro" id="IPR019546">
    <property type="entry name" value="TAT_signal_bac_arc"/>
</dbReference>